<protein>
    <submittedName>
        <fullName evidence="2">Uncharacterized protein</fullName>
    </submittedName>
</protein>
<dbReference type="OrthoDB" id="4788989at2759"/>
<evidence type="ECO:0000313" key="2">
    <source>
        <dbReference type="EMBL" id="TVU17703.1"/>
    </source>
</evidence>
<name>A0A5J9U1Y8_9POAL</name>
<evidence type="ECO:0000313" key="3">
    <source>
        <dbReference type="Proteomes" id="UP000324897"/>
    </source>
</evidence>
<dbReference type="AlphaFoldDB" id="A0A5J9U1Y8"/>
<sequence>MEPWKDFDFDDDVDSGSSGSAAVPPTSGGAGLKGAAVAYVMAEDADALDCGICCLPLKPPIFQPLGRAISVLLIGRKPSSKAVKCVLTFSHIVSEDRKFLGSHLLQSKINVECSDLSSGVPNPDDCFQFVVPDYLLGEGHRDSAIKIKVSISIGDLE</sequence>
<dbReference type="Gramene" id="TVU17703">
    <property type="protein sequence ID" value="TVU17703"/>
    <property type="gene ID" value="EJB05_33754"/>
</dbReference>
<dbReference type="Proteomes" id="UP000324897">
    <property type="component" value="Chromosome 7"/>
</dbReference>
<dbReference type="EMBL" id="RWGY01000029">
    <property type="protein sequence ID" value="TVU17703.1"/>
    <property type="molecule type" value="Genomic_DNA"/>
</dbReference>
<accession>A0A5J9U1Y8</accession>
<proteinExistence type="predicted"/>
<organism evidence="2 3">
    <name type="scientific">Eragrostis curvula</name>
    <name type="common">weeping love grass</name>
    <dbReference type="NCBI Taxonomy" id="38414"/>
    <lineage>
        <taxon>Eukaryota</taxon>
        <taxon>Viridiplantae</taxon>
        <taxon>Streptophyta</taxon>
        <taxon>Embryophyta</taxon>
        <taxon>Tracheophyta</taxon>
        <taxon>Spermatophyta</taxon>
        <taxon>Magnoliopsida</taxon>
        <taxon>Liliopsida</taxon>
        <taxon>Poales</taxon>
        <taxon>Poaceae</taxon>
        <taxon>PACMAD clade</taxon>
        <taxon>Chloridoideae</taxon>
        <taxon>Eragrostideae</taxon>
        <taxon>Eragrostidinae</taxon>
        <taxon>Eragrostis</taxon>
    </lineage>
</organism>
<comment type="caution">
    <text evidence="2">The sequence shown here is derived from an EMBL/GenBank/DDBJ whole genome shotgun (WGS) entry which is preliminary data.</text>
</comment>
<feature type="compositionally biased region" description="Low complexity" evidence="1">
    <location>
        <begin position="15"/>
        <end position="27"/>
    </location>
</feature>
<keyword evidence="3" id="KW-1185">Reference proteome</keyword>
<gene>
    <name evidence="2" type="ORF">EJB05_33754</name>
</gene>
<reference evidence="2 3" key="1">
    <citation type="journal article" date="2019" name="Sci. Rep.">
        <title>A high-quality genome of Eragrostis curvula grass provides insights into Poaceae evolution and supports new strategies to enhance forage quality.</title>
        <authorList>
            <person name="Carballo J."/>
            <person name="Santos B.A.C.M."/>
            <person name="Zappacosta D."/>
            <person name="Garbus I."/>
            <person name="Selva J.P."/>
            <person name="Gallo C.A."/>
            <person name="Diaz A."/>
            <person name="Albertini E."/>
            <person name="Caccamo M."/>
            <person name="Echenique V."/>
        </authorList>
    </citation>
    <scope>NUCLEOTIDE SEQUENCE [LARGE SCALE GENOMIC DNA]</scope>
    <source>
        <strain evidence="3">cv. Victoria</strain>
        <tissue evidence="2">Leaf</tissue>
    </source>
</reference>
<feature type="region of interest" description="Disordered" evidence="1">
    <location>
        <begin position="1"/>
        <end position="29"/>
    </location>
</feature>
<evidence type="ECO:0000256" key="1">
    <source>
        <dbReference type="SAM" id="MobiDB-lite"/>
    </source>
</evidence>